<feature type="transmembrane region" description="Helical" evidence="1">
    <location>
        <begin position="392"/>
        <end position="411"/>
    </location>
</feature>
<dbReference type="InterPro" id="IPR006675">
    <property type="entry name" value="HDIG_dom"/>
</dbReference>
<keyword evidence="4" id="KW-1185">Reference proteome</keyword>
<dbReference type="CDD" id="cd00077">
    <property type="entry name" value="HDc"/>
    <property type="match status" value="1"/>
</dbReference>
<feature type="transmembrane region" description="Helical" evidence="1">
    <location>
        <begin position="299"/>
        <end position="318"/>
    </location>
</feature>
<dbReference type="PANTHER" id="PTHR36442">
    <property type="entry name" value="CYCLIC-DI-AMP PHOSPHODIESTERASE PGPH"/>
    <property type="match status" value="1"/>
</dbReference>
<feature type="transmembrane region" description="Helical" evidence="1">
    <location>
        <begin position="325"/>
        <end position="351"/>
    </location>
</feature>
<evidence type="ECO:0000313" key="3">
    <source>
        <dbReference type="EMBL" id="GAQ25540.1"/>
    </source>
</evidence>
<dbReference type="SMART" id="SM00471">
    <property type="entry name" value="HDc"/>
    <property type="match status" value="1"/>
</dbReference>
<dbReference type="Pfam" id="PF07698">
    <property type="entry name" value="7TM-7TMR_HD"/>
    <property type="match status" value="1"/>
</dbReference>
<evidence type="ECO:0000259" key="2">
    <source>
        <dbReference type="SMART" id="SM00471"/>
    </source>
</evidence>
<dbReference type="InterPro" id="IPR011621">
    <property type="entry name" value="Metal-dep_PHydrolase_7TM_intra"/>
</dbReference>
<dbReference type="AlphaFoldDB" id="A0A0U9HI14"/>
<dbReference type="EMBL" id="DF977002">
    <property type="protein sequence ID" value="GAQ25540.1"/>
    <property type="molecule type" value="Genomic_DNA"/>
</dbReference>
<dbReference type="NCBIfam" id="TIGR00277">
    <property type="entry name" value="HDIG"/>
    <property type="match status" value="1"/>
</dbReference>
<reference evidence="3" key="1">
    <citation type="journal article" date="2016" name="Genome Announc.">
        <title>Draft Genome Sequence of the Syntrophic Lactate-Degrading Bacterium Tepidanaerobacter syntrophicus JLT.</title>
        <authorList>
            <person name="Matsuura N."/>
            <person name="Ohashi A."/>
            <person name="Tourlousse D.M."/>
            <person name="Sekiguchi Y."/>
        </authorList>
    </citation>
    <scope>NUCLEOTIDE SEQUENCE [LARGE SCALE GENOMIC DNA]</scope>
    <source>
        <strain evidence="3">JL</strain>
    </source>
</reference>
<dbReference type="Pfam" id="PF01966">
    <property type="entry name" value="HD"/>
    <property type="match status" value="1"/>
</dbReference>
<name>A0A0U9HI14_9FIRM</name>
<dbReference type="Proteomes" id="UP000062160">
    <property type="component" value="Unassembled WGS sequence"/>
</dbReference>
<feature type="transmembrane region" description="Helical" evidence="1">
    <location>
        <begin position="23"/>
        <end position="42"/>
    </location>
</feature>
<feature type="transmembrane region" description="Helical" evidence="1">
    <location>
        <begin position="423"/>
        <end position="444"/>
    </location>
</feature>
<accession>A0A0U9HI14</accession>
<evidence type="ECO:0000256" key="1">
    <source>
        <dbReference type="SAM" id="Phobius"/>
    </source>
</evidence>
<dbReference type="Gene3D" id="1.10.3210.10">
    <property type="entry name" value="Hypothetical protein af1432"/>
    <property type="match status" value="1"/>
</dbReference>
<dbReference type="PANTHER" id="PTHR36442:SF1">
    <property type="entry name" value="CYCLIC-DI-AMP PHOSPHODIESTERASE PGPH"/>
    <property type="match status" value="1"/>
</dbReference>
<proteinExistence type="predicted"/>
<sequence>MAKLAFPKRFIESVLTSSMFQKVALGLFFFIALTAMIFFSAIPPKYDVRIGEVLQENIIAKKDTINSIETTKLRQAAADAVPKKYTLNQTVTAEVKNQTDNIFNYIKEIRNKDFLTDEEKIKSLREEISTEISDESYNKLVAISDTSLKELETIVKAVIEEVMEEGVKEDSLERTKKYVIDEFKDLKLPAEYKNIGEEIALFTIKPNMIYDREATEEQQREAMEAVAPVKVVANQVLIEKGTVITKEHKEMLKELGLLVGEPWADLGLIAGACIISALLTGMLGYSIYTFHKNVYANNVYLALFVTIILATLVISVGIKPISKYLVPLAAGSMLISILINPNIAILSSFAMSAVCGIMFENDFSFILVALAGALAGVFCSTKVSLRSDLTKAGVIISTINVFSITGLLLLNNSSTFLEVARQSAWGLVNGILSSILAIGMLPFLETAFGITSAIKLLELSNPNQPLLRKLMLDAPGTYHHSVIVGNLAEAGAEAVGADALLARVGADYHDIGKLKRPYFFIENQFMSDNPHDKLTPALSALIITSHVKDGIESADKYHLPSCIKDFIQQHHGTTLLSFFYNKALEENGDNKDKKVDKEIYRYEGPRPQKKEVAIVMLADCVEAAVRSMPNPTPGKIEGLIRQIIKDKLSDGQLDECDLTLKDLDKIAIAFSKVLTGIFHTRIEYPEKLRELQGKDLE</sequence>
<dbReference type="InterPro" id="IPR052722">
    <property type="entry name" value="PgpH_phosphodiesterase"/>
</dbReference>
<dbReference type="InterPro" id="IPR006674">
    <property type="entry name" value="HD_domain"/>
</dbReference>
<feature type="transmembrane region" description="Helical" evidence="1">
    <location>
        <begin position="263"/>
        <end position="287"/>
    </location>
</feature>
<protein>
    <recommendedName>
        <fullName evidence="2">HD/PDEase domain-containing protein</fullName>
    </recommendedName>
</protein>
<dbReference type="InterPro" id="IPR003607">
    <property type="entry name" value="HD/PDEase_dom"/>
</dbReference>
<evidence type="ECO:0000313" key="4">
    <source>
        <dbReference type="Proteomes" id="UP000062160"/>
    </source>
</evidence>
<dbReference type="Pfam" id="PF07697">
    <property type="entry name" value="7TMR-HDED"/>
    <property type="match status" value="1"/>
</dbReference>
<gene>
    <name evidence="3" type="ORF">TSYNT_868</name>
</gene>
<keyword evidence="1" id="KW-0472">Membrane</keyword>
<dbReference type="SUPFAM" id="SSF109604">
    <property type="entry name" value="HD-domain/PDEase-like"/>
    <property type="match status" value="1"/>
</dbReference>
<keyword evidence="1" id="KW-0812">Transmembrane</keyword>
<feature type="transmembrane region" description="Helical" evidence="1">
    <location>
        <begin position="363"/>
        <end position="380"/>
    </location>
</feature>
<dbReference type="RefSeq" id="WP_238142664.1">
    <property type="nucleotide sequence ID" value="NZ_BSDN01000001.1"/>
</dbReference>
<dbReference type="STRING" id="224999.GCA_001485475_01570"/>
<dbReference type="InterPro" id="IPR011624">
    <property type="entry name" value="Metal-dep_PHydrolase_7TM_extra"/>
</dbReference>
<feature type="domain" description="HD/PDEase" evidence="2">
    <location>
        <begin position="473"/>
        <end position="633"/>
    </location>
</feature>
<keyword evidence="1" id="KW-1133">Transmembrane helix</keyword>
<organism evidence="3">
    <name type="scientific">Tepidanaerobacter syntrophicus</name>
    <dbReference type="NCBI Taxonomy" id="224999"/>
    <lineage>
        <taxon>Bacteria</taxon>
        <taxon>Bacillati</taxon>
        <taxon>Bacillota</taxon>
        <taxon>Clostridia</taxon>
        <taxon>Thermosediminibacterales</taxon>
        <taxon>Tepidanaerobacteraceae</taxon>
        <taxon>Tepidanaerobacter</taxon>
    </lineage>
</organism>